<evidence type="ECO:0000313" key="2">
    <source>
        <dbReference type="Proteomes" id="UP000829925"/>
    </source>
</evidence>
<dbReference type="KEGG" id="haei:MUN82_15240"/>
<accession>A0A8T9SWZ4</accession>
<sequence>MRHNSPTLLLYCPVTQQELDAIAAAHWLALPVGLLRQPAFYFTPEEATAAFLAQASATEVGYLVRFASDADYAAEFPTHSPKGGPSSMRVPAEEMVEFNYHIMGQIEVVGFLSD</sequence>
<keyword evidence="2" id="KW-1185">Reference proteome</keyword>
<name>A0A8T9SWZ4_9BACT</name>
<gene>
    <name evidence="1" type="ORF">MUN82_15240</name>
</gene>
<dbReference type="EMBL" id="CP095053">
    <property type="protein sequence ID" value="UOR04289.1"/>
    <property type="molecule type" value="Genomic_DNA"/>
</dbReference>
<organism evidence="1 2">
    <name type="scientific">Hymenobacter aerilatus</name>
    <dbReference type="NCBI Taxonomy" id="2932251"/>
    <lineage>
        <taxon>Bacteria</taxon>
        <taxon>Pseudomonadati</taxon>
        <taxon>Bacteroidota</taxon>
        <taxon>Cytophagia</taxon>
        <taxon>Cytophagales</taxon>
        <taxon>Hymenobacteraceae</taxon>
        <taxon>Hymenobacter</taxon>
    </lineage>
</organism>
<dbReference type="RefSeq" id="WP_245091789.1">
    <property type="nucleotide sequence ID" value="NZ_CP095053.1"/>
</dbReference>
<protein>
    <submittedName>
        <fullName evidence="1">Uncharacterized protein</fullName>
    </submittedName>
</protein>
<evidence type="ECO:0000313" key="1">
    <source>
        <dbReference type="EMBL" id="UOR04289.1"/>
    </source>
</evidence>
<proteinExistence type="predicted"/>
<dbReference type="AlphaFoldDB" id="A0A8T9SWZ4"/>
<reference evidence="1 2" key="1">
    <citation type="submission" date="2022-04" db="EMBL/GenBank/DDBJ databases">
        <title>Hymenobacter sp. isolated from the air.</title>
        <authorList>
            <person name="Won M."/>
            <person name="Lee C.-M."/>
            <person name="Woen H.-Y."/>
            <person name="Kwon S.-W."/>
        </authorList>
    </citation>
    <scope>NUCLEOTIDE SEQUENCE [LARGE SCALE GENOMIC DNA]</scope>
    <source>
        <strain evidence="2">5413 J-13</strain>
    </source>
</reference>
<dbReference type="Proteomes" id="UP000829925">
    <property type="component" value="Chromosome"/>
</dbReference>